<dbReference type="AlphaFoldDB" id="A0AAV5U520"/>
<name>A0AAV5U520_9BILA</name>
<proteinExistence type="predicted"/>
<accession>A0AAV5U520</accession>
<sequence length="80" mass="8921">IKQLETELARAAHGDCKVAEHQVEVNESLSLRSMLVSRINAPFNEWAVDRFFTVSSHSDLPLSRLGDPTKPVGVRNTFNS</sequence>
<feature type="non-terminal residue" evidence="1">
    <location>
        <position position="80"/>
    </location>
</feature>
<dbReference type="EMBL" id="BTSX01000005">
    <property type="protein sequence ID" value="GMT01482.1"/>
    <property type="molecule type" value="Genomic_DNA"/>
</dbReference>
<gene>
    <name evidence="1" type="ORF">PENTCL1PPCAC_23656</name>
</gene>
<evidence type="ECO:0000313" key="1">
    <source>
        <dbReference type="EMBL" id="GMT01482.1"/>
    </source>
</evidence>
<feature type="non-terminal residue" evidence="1">
    <location>
        <position position="1"/>
    </location>
</feature>
<comment type="caution">
    <text evidence="1">The sequence shown here is derived from an EMBL/GenBank/DDBJ whole genome shotgun (WGS) entry which is preliminary data.</text>
</comment>
<keyword evidence="2" id="KW-1185">Reference proteome</keyword>
<protein>
    <submittedName>
        <fullName evidence="1">Uncharacterized protein</fullName>
    </submittedName>
</protein>
<dbReference type="Proteomes" id="UP001432027">
    <property type="component" value="Unassembled WGS sequence"/>
</dbReference>
<evidence type="ECO:0000313" key="2">
    <source>
        <dbReference type="Proteomes" id="UP001432027"/>
    </source>
</evidence>
<organism evidence="1 2">
    <name type="scientific">Pristionchus entomophagus</name>
    <dbReference type="NCBI Taxonomy" id="358040"/>
    <lineage>
        <taxon>Eukaryota</taxon>
        <taxon>Metazoa</taxon>
        <taxon>Ecdysozoa</taxon>
        <taxon>Nematoda</taxon>
        <taxon>Chromadorea</taxon>
        <taxon>Rhabditida</taxon>
        <taxon>Rhabditina</taxon>
        <taxon>Diplogasteromorpha</taxon>
        <taxon>Diplogasteroidea</taxon>
        <taxon>Neodiplogasteridae</taxon>
        <taxon>Pristionchus</taxon>
    </lineage>
</organism>
<reference evidence="1" key="1">
    <citation type="submission" date="2023-10" db="EMBL/GenBank/DDBJ databases">
        <title>Genome assembly of Pristionchus species.</title>
        <authorList>
            <person name="Yoshida K."/>
            <person name="Sommer R.J."/>
        </authorList>
    </citation>
    <scope>NUCLEOTIDE SEQUENCE</scope>
    <source>
        <strain evidence="1">RS0144</strain>
    </source>
</reference>